<dbReference type="CDD" id="cd01856">
    <property type="entry name" value="YlqF"/>
    <property type="match status" value="1"/>
</dbReference>
<evidence type="ECO:0000313" key="8">
    <source>
        <dbReference type="Proteomes" id="UP000886787"/>
    </source>
</evidence>
<reference evidence="7" key="1">
    <citation type="submission" date="2020-10" db="EMBL/GenBank/DDBJ databases">
        <authorList>
            <person name="Gilroy R."/>
        </authorList>
    </citation>
    <scope>NUCLEOTIDE SEQUENCE</scope>
    <source>
        <strain evidence="7">ChiSjej1B19-3389</strain>
    </source>
</reference>
<dbReference type="InterPro" id="IPR023179">
    <property type="entry name" value="GTP-bd_ortho_bundle_sf"/>
</dbReference>
<dbReference type="FunFam" id="3.40.50.300:FF:000590">
    <property type="entry name" value="Ribosome biogenesis GTPase A"/>
    <property type="match status" value="1"/>
</dbReference>
<dbReference type="AlphaFoldDB" id="A0A9D0ZFR6"/>
<name>A0A9D0ZFR6_9FIRM</name>
<comment type="similarity">
    <text evidence="4">Belongs to the TRAFAC class YlqF/YawG GTPase family. MTG1 subfamily.</text>
</comment>
<feature type="binding site" evidence="5">
    <location>
        <begin position="62"/>
        <end position="65"/>
    </location>
    <ligand>
        <name>GTP</name>
        <dbReference type="ChEBI" id="CHEBI:37565"/>
    </ligand>
</feature>
<dbReference type="Gene3D" id="3.40.50.300">
    <property type="entry name" value="P-loop containing nucleotide triphosphate hydrolases"/>
    <property type="match status" value="1"/>
</dbReference>
<feature type="domain" description="CP-type G" evidence="6">
    <location>
        <begin position="15"/>
        <end position="182"/>
    </location>
</feature>
<dbReference type="PROSITE" id="PS51721">
    <property type="entry name" value="G_CP"/>
    <property type="match status" value="1"/>
</dbReference>
<dbReference type="NCBIfam" id="TIGR03596">
    <property type="entry name" value="GTPase_YlqF"/>
    <property type="match status" value="1"/>
</dbReference>
<organism evidence="7 8">
    <name type="scientific">Candidatus Scatavimonas merdigallinarum</name>
    <dbReference type="NCBI Taxonomy" id="2840914"/>
    <lineage>
        <taxon>Bacteria</taxon>
        <taxon>Bacillati</taxon>
        <taxon>Bacillota</taxon>
        <taxon>Clostridia</taxon>
        <taxon>Eubacteriales</taxon>
        <taxon>Oscillospiraceae</taxon>
        <taxon>Oscillospiraceae incertae sedis</taxon>
        <taxon>Candidatus Scatavimonas</taxon>
    </lineage>
</organism>
<dbReference type="PANTHER" id="PTHR45782:SF4">
    <property type="entry name" value="MITOCHONDRIAL RIBOSOME-ASSOCIATED GTPASE 1"/>
    <property type="match status" value="1"/>
</dbReference>
<dbReference type="InterPro" id="IPR006073">
    <property type="entry name" value="GTP-bd"/>
</dbReference>
<comment type="subcellular location">
    <subcellularLocation>
        <location evidence="4">Cytoplasm</location>
    </subcellularLocation>
</comment>
<sequence>MSTTQNIQWFPGHMTKTKRNIQASLKLVDTVAEIVDARIPYSSRNPELDKLIGNKPRLILLNKCDMADNRETQRWIAYFKRKGTKAIAIDCKSGRGISAFIPTVRQLLSDKIKKQAEKGITGRTISVMVVGIPNVGKSSFINRIAGKSRAKTEDRPGVTRGNQWYSIGRGFEILDTPGVLWPKFDDPEVGEKLAFTGAVKDQIIDVELLAVRLLELLKAYPTDKFLARFKLLKEELAPLDGYTLLQLIAKKRGMLIAGGQADTLRAANILLDEYRSAKLGAITLEIAEKESNCK</sequence>
<dbReference type="SUPFAM" id="SSF52540">
    <property type="entry name" value="P-loop containing nucleoside triphosphate hydrolases"/>
    <property type="match status" value="1"/>
</dbReference>
<gene>
    <name evidence="7" type="primary">ylqF</name>
    <name evidence="7" type="ORF">IAD32_00380</name>
</gene>
<dbReference type="InterPro" id="IPR027417">
    <property type="entry name" value="P-loop_NTPase"/>
</dbReference>
<dbReference type="GO" id="GO:0003924">
    <property type="term" value="F:GTPase activity"/>
    <property type="evidence" value="ECO:0007669"/>
    <property type="project" value="TreeGrafter"/>
</dbReference>
<evidence type="ECO:0000256" key="4">
    <source>
        <dbReference type="PIRNR" id="PIRNR006230"/>
    </source>
</evidence>
<dbReference type="PIRSF" id="PIRSF006230">
    <property type="entry name" value="MG442"/>
    <property type="match status" value="1"/>
</dbReference>
<accession>A0A9D0ZFR6</accession>
<comment type="caution">
    <text evidence="7">The sequence shown here is derived from an EMBL/GenBank/DDBJ whole genome shotgun (WGS) entry which is preliminary data.</text>
</comment>
<protein>
    <recommendedName>
        <fullName evidence="1 4">Ribosome biogenesis GTPase A</fullName>
    </recommendedName>
</protein>
<dbReference type="GO" id="GO:0005737">
    <property type="term" value="C:cytoplasm"/>
    <property type="evidence" value="ECO:0007669"/>
    <property type="project" value="UniProtKB-SubCell"/>
</dbReference>
<keyword evidence="3 4" id="KW-0342">GTP-binding</keyword>
<feature type="binding site" evidence="5">
    <location>
        <position position="178"/>
    </location>
    <ligand>
        <name>GTP</name>
        <dbReference type="ChEBI" id="CHEBI:37565"/>
    </ligand>
</feature>
<dbReference type="InterPro" id="IPR019991">
    <property type="entry name" value="GTP-bd_ribosome_bgen"/>
</dbReference>
<dbReference type="GO" id="GO:0005525">
    <property type="term" value="F:GTP binding"/>
    <property type="evidence" value="ECO:0007669"/>
    <property type="project" value="UniProtKB-KW"/>
</dbReference>
<proteinExistence type="inferred from homology"/>
<dbReference type="EMBL" id="DVFW01000003">
    <property type="protein sequence ID" value="HIQ79725.1"/>
    <property type="molecule type" value="Genomic_DNA"/>
</dbReference>
<reference evidence="7" key="2">
    <citation type="journal article" date="2021" name="PeerJ">
        <title>Extensive microbial diversity within the chicken gut microbiome revealed by metagenomics and culture.</title>
        <authorList>
            <person name="Gilroy R."/>
            <person name="Ravi A."/>
            <person name="Getino M."/>
            <person name="Pursley I."/>
            <person name="Horton D.L."/>
            <person name="Alikhan N.F."/>
            <person name="Baker D."/>
            <person name="Gharbi K."/>
            <person name="Hall N."/>
            <person name="Watson M."/>
            <person name="Adriaenssens E.M."/>
            <person name="Foster-Nyarko E."/>
            <person name="Jarju S."/>
            <person name="Secka A."/>
            <person name="Antonio M."/>
            <person name="Oren A."/>
            <person name="Chaudhuri R.R."/>
            <person name="La Ragione R."/>
            <person name="Hildebrand F."/>
            <person name="Pallen M.J."/>
        </authorList>
    </citation>
    <scope>NUCLEOTIDE SEQUENCE</scope>
    <source>
        <strain evidence="7">ChiSjej1B19-3389</strain>
    </source>
</reference>
<evidence type="ECO:0000313" key="7">
    <source>
        <dbReference type="EMBL" id="HIQ79725.1"/>
    </source>
</evidence>
<dbReference type="InterPro" id="IPR030378">
    <property type="entry name" value="G_CP_dom"/>
</dbReference>
<evidence type="ECO:0000259" key="6">
    <source>
        <dbReference type="PROSITE" id="PS51721"/>
    </source>
</evidence>
<evidence type="ECO:0000256" key="5">
    <source>
        <dbReference type="PIRSR" id="PIRSR006230-1"/>
    </source>
</evidence>
<keyword evidence="4" id="KW-0963">Cytoplasm</keyword>
<evidence type="ECO:0000256" key="2">
    <source>
        <dbReference type="ARBA" id="ARBA00022741"/>
    </source>
</evidence>
<dbReference type="InterPro" id="IPR016478">
    <property type="entry name" value="GTPase_MTG1"/>
</dbReference>
<comment type="function">
    <text evidence="4">Required for a late step of 50S ribosomal subunit assembly. Has GTPase activity.</text>
</comment>
<dbReference type="GO" id="GO:0006412">
    <property type="term" value="P:translation"/>
    <property type="evidence" value="ECO:0007669"/>
    <property type="project" value="TreeGrafter"/>
</dbReference>
<dbReference type="PANTHER" id="PTHR45782">
    <property type="entry name" value="MITOCHONDRIAL RIBOSOME-ASSOCIATED GTPASE 1"/>
    <property type="match status" value="1"/>
</dbReference>
<dbReference type="Proteomes" id="UP000886787">
    <property type="component" value="Unassembled WGS sequence"/>
</dbReference>
<evidence type="ECO:0000256" key="3">
    <source>
        <dbReference type="ARBA" id="ARBA00023134"/>
    </source>
</evidence>
<dbReference type="Gene3D" id="1.10.1580.10">
    <property type="match status" value="1"/>
</dbReference>
<feature type="binding site" evidence="5">
    <location>
        <begin position="134"/>
        <end position="139"/>
    </location>
    <ligand>
        <name>GTP</name>
        <dbReference type="ChEBI" id="CHEBI:37565"/>
    </ligand>
</feature>
<dbReference type="Pfam" id="PF01926">
    <property type="entry name" value="MMR_HSR1"/>
    <property type="match status" value="1"/>
</dbReference>
<keyword evidence="2 4" id="KW-0547">Nucleotide-binding</keyword>
<evidence type="ECO:0000256" key="1">
    <source>
        <dbReference type="ARBA" id="ARBA00014898"/>
    </source>
</evidence>